<dbReference type="AlphaFoldDB" id="A0A397SB23"/>
<dbReference type="Proteomes" id="UP000265703">
    <property type="component" value="Unassembled WGS sequence"/>
</dbReference>
<protein>
    <submittedName>
        <fullName evidence="1">Uncharacterized protein</fullName>
    </submittedName>
</protein>
<gene>
    <name evidence="1" type="ORF">C1645_744699</name>
</gene>
<proteinExistence type="predicted"/>
<dbReference type="EMBL" id="QKYT01000832">
    <property type="protein sequence ID" value="RIA81207.1"/>
    <property type="molecule type" value="Genomic_DNA"/>
</dbReference>
<name>A0A397SB23_9GLOM</name>
<reference evidence="1 2" key="1">
    <citation type="submission" date="2018-06" db="EMBL/GenBank/DDBJ databases">
        <title>Comparative genomics reveals the genomic features of Rhizophagus irregularis, R. cerebriforme, R. diaphanum and Gigaspora rosea, and their symbiotic lifestyle signature.</title>
        <authorList>
            <person name="Morin E."/>
            <person name="San Clemente H."/>
            <person name="Chen E.C.H."/>
            <person name="De La Providencia I."/>
            <person name="Hainaut M."/>
            <person name="Kuo A."/>
            <person name="Kohler A."/>
            <person name="Murat C."/>
            <person name="Tang N."/>
            <person name="Roy S."/>
            <person name="Loubradou J."/>
            <person name="Henrissat B."/>
            <person name="Grigoriev I.V."/>
            <person name="Corradi N."/>
            <person name="Roux C."/>
            <person name="Martin F.M."/>
        </authorList>
    </citation>
    <scope>NUCLEOTIDE SEQUENCE [LARGE SCALE GENOMIC DNA]</scope>
    <source>
        <strain evidence="1 2">DAOM 227022</strain>
    </source>
</reference>
<organism evidence="1 2">
    <name type="scientific">Glomus cerebriforme</name>
    <dbReference type="NCBI Taxonomy" id="658196"/>
    <lineage>
        <taxon>Eukaryota</taxon>
        <taxon>Fungi</taxon>
        <taxon>Fungi incertae sedis</taxon>
        <taxon>Mucoromycota</taxon>
        <taxon>Glomeromycotina</taxon>
        <taxon>Glomeromycetes</taxon>
        <taxon>Glomerales</taxon>
        <taxon>Glomeraceae</taxon>
        <taxon>Glomus</taxon>
    </lineage>
</organism>
<comment type="caution">
    <text evidence="1">The sequence shown here is derived from an EMBL/GenBank/DDBJ whole genome shotgun (WGS) entry which is preliminary data.</text>
</comment>
<keyword evidence="2" id="KW-1185">Reference proteome</keyword>
<evidence type="ECO:0000313" key="2">
    <source>
        <dbReference type="Proteomes" id="UP000265703"/>
    </source>
</evidence>
<dbReference type="OrthoDB" id="2326767at2759"/>
<sequence>MKDLEIYSQQSFTSSQTTEHDRRTEYDKLADQALKFGFIRDKFFDWISSISAELLSTQTLEYWLLSYVSETASSDANFWSENISPRDWLLFCFEINIETAIAIVSGVSEDYLEQQTPRYWIEDWIKQLTNKHSSEFDSFINNANANELINYEHALHPTPIHVVNKEPVSGDDDELKFLLQTELGQQADESTLFYHTTNLWGAENIITGGIDFGECSRRQDFGARTVSYYLNKHFRNAVEFTRQRFLNSPAIIVYHIPATLLGQYDHLNLSEDHKKWKDVVRRSRNGLRNEVDDYDSAYGPQATNGKKLINYKKASPQAPVDKNQLAIKTRKLSKKVDSQIVGVIIYKK</sequence>
<accession>A0A397SB23</accession>
<evidence type="ECO:0000313" key="1">
    <source>
        <dbReference type="EMBL" id="RIA81207.1"/>
    </source>
</evidence>